<dbReference type="InterPro" id="IPR050595">
    <property type="entry name" value="Bact_response_regulator"/>
</dbReference>
<dbReference type="SUPFAM" id="SSF52172">
    <property type="entry name" value="CheY-like"/>
    <property type="match status" value="1"/>
</dbReference>
<dbReference type="InterPro" id="IPR001789">
    <property type="entry name" value="Sig_transdc_resp-reg_receiver"/>
</dbReference>
<gene>
    <name evidence="4" type="ORF">FHP06_08270</name>
</gene>
<evidence type="ECO:0000256" key="1">
    <source>
        <dbReference type="ARBA" id="ARBA00022553"/>
    </source>
</evidence>
<dbReference type="OrthoDB" id="7352332at2"/>
<dbReference type="InterPro" id="IPR011006">
    <property type="entry name" value="CheY-like_superfamily"/>
</dbReference>
<keyword evidence="1 2" id="KW-0597">Phosphoprotein</keyword>
<dbReference type="RefSeq" id="WP_147685665.1">
    <property type="nucleotide sequence ID" value="NZ_VDUX01000003.1"/>
</dbReference>
<reference evidence="4 5" key="1">
    <citation type="submission" date="2019-06" db="EMBL/GenBank/DDBJ databases">
        <title>Aeromicrobium sp. nov., isolated from a maize field.</title>
        <authorList>
            <person name="Lin S.-Y."/>
            <person name="Tsai C.-F."/>
            <person name="Young C.-C."/>
        </authorList>
    </citation>
    <scope>NUCLEOTIDE SEQUENCE [LARGE SCALE GENOMIC DNA]</scope>
    <source>
        <strain evidence="4 5">CC-CFT486</strain>
    </source>
</reference>
<organism evidence="4 5">
    <name type="scientific">Aeromicrobium terrae</name>
    <dbReference type="NCBI Taxonomy" id="2498846"/>
    <lineage>
        <taxon>Bacteria</taxon>
        <taxon>Bacillati</taxon>
        <taxon>Actinomycetota</taxon>
        <taxon>Actinomycetes</taxon>
        <taxon>Propionibacteriales</taxon>
        <taxon>Nocardioidaceae</taxon>
        <taxon>Aeromicrobium</taxon>
    </lineage>
</organism>
<proteinExistence type="predicted"/>
<evidence type="ECO:0000256" key="2">
    <source>
        <dbReference type="PROSITE-ProRule" id="PRU00169"/>
    </source>
</evidence>
<sequence>MPLRVVLIDDDRRFRATARRALEAEGVEVVAELASGKQALATVQRCYPDVVLVDVRMPWIDGVEVARRLQGKVGTTVVILMSTLGLDHGRLLAEGVAAGYIPKDELSLAVITELLAR</sequence>
<protein>
    <submittedName>
        <fullName evidence="4">Response regulator</fullName>
    </submittedName>
</protein>
<dbReference type="EMBL" id="VDUX01000003">
    <property type="protein sequence ID" value="TXL61413.1"/>
    <property type="molecule type" value="Genomic_DNA"/>
</dbReference>
<dbReference type="PANTHER" id="PTHR44591">
    <property type="entry name" value="STRESS RESPONSE REGULATOR PROTEIN 1"/>
    <property type="match status" value="1"/>
</dbReference>
<dbReference type="AlphaFoldDB" id="A0A5C8NLR0"/>
<dbReference type="Proteomes" id="UP000321571">
    <property type="component" value="Unassembled WGS sequence"/>
</dbReference>
<feature type="domain" description="Response regulatory" evidence="3">
    <location>
        <begin position="4"/>
        <end position="117"/>
    </location>
</feature>
<evidence type="ECO:0000313" key="4">
    <source>
        <dbReference type="EMBL" id="TXL61413.1"/>
    </source>
</evidence>
<dbReference type="Pfam" id="PF00072">
    <property type="entry name" value="Response_reg"/>
    <property type="match status" value="1"/>
</dbReference>
<dbReference type="PROSITE" id="PS50110">
    <property type="entry name" value="RESPONSE_REGULATORY"/>
    <property type="match status" value="1"/>
</dbReference>
<accession>A0A5C8NLR0</accession>
<name>A0A5C8NLR0_9ACTN</name>
<dbReference type="PANTHER" id="PTHR44591:SF3">
    <property type="entry name" value="RESPONSE REGULATORY DOMAIN-CONTAINING PROTEIN"/>
    <property type="match status" value="1"/>
</dbReference>
<evidence type="ECO:0000259" key="3">
    <source>
        <dbReference type="PROSITE" id="PS50110"/>
    </source>
</evidence>
<dbReference type="GO" id="GO:0000160">
    <property type="term" value="P:phosphorelay signal transduction system"/>
    <property type="evidence" value="ECO:0007669"/>
    <property type="project" value="InterPro"/>
</dbReference>
<dbReference type="SMART" id="SM00448">
    <property type="entry name" value="REC"/>
    <property type="match status" value="1"/>
</dbReference>
<dbReference type="Gene3D" id="3.40.50.2300">
    <property type="match status" value="1"/>
</dbReference>
<keyword evidence="5" id="KW-1185">Reference proteome</keyword>
<comment type="caution">
    <text evidence="4">The sequence shown here is derived from an EMBL/GenBank/DDBJ whole genome shotgun (WGS) entry which is preliminary data.</text>
</comment>
<feature type="modified residue" description="4-aspartylphosphate" evidence="2">
    <location>
        <position position="54"/>
    </location>
</feature>
<evidence type="ECO:0000313" key="5">
    <source>
        <dbReference type="Proteomes" id="UP000321571"/>
    </source>
</evidence>